<name>A0A285LU51_9NOCA</name>
<dbReference type="InterPro" id="IPR029045">
    <property type="entry name" value="ClpP/crotonase-like_dom_sf"/>
</dbReference>
<keyword evidence="2" id="KW-0443">Lipid metabolism</keyword>
<keyword evidence="8" id="KW-1185">Reference proteome</keyword>
<evidence type="ECO:0000256" key="1">
    <source>
        <dbReference type="ARBA" id="ARBA00002994"/>
    </source>
</evidence>
<dbReference type="InterPro" id="IPR011034">
    <property type="entry name" value="Formyl_transferase-like_C_sf"/>
</dbReference>
<comment type="similarity">
    <text evidence="5">Belongs to the enoyl-CoA hydratase/isomerase family.</text>
</comment>
<comment type="catalytic activity">
    <reaction evidence="4">
        <text>a 4-saturated-(3S)-3-hydroxyacyl-CoA = a (3E)-enoyl-CoA + H2O</text>
        <dbReference type="Rhea" id="RHEA:20724"/>
        <dbReference type="ChEBI" id="CHEBI:15377"/>
        <dbReference type="ChEBI" id="CHEBI:58521"/>
        <dbReference type="ChEBI" id="CHEBI:137480"/>
        <dbReference type="EC" id="4.2.1.17"/>
    </reaction>
</comment>
<dbReference type="Gene3D" id="3.40.50.12230">
    <property type="match status" value="1"/>
</dbReference>
<sequence length="557" mass="59999">MRRQILLMCSAENGLTVRAALALRRRGYLVRTAVVETESDMERAAASGVDMIVCTYLTRRIPRRICAGAVPVVIVHPGPIGDRGPSSLDWAITDREPYWGVTVLSAVEDLDAGPVWAWRTFPFDAHRRKSTLYGTVVADAAIECVLTAVSRALDTDFVPFDQQEVPRAIPHARSRSAMRQADRAFDWSDDAEAIAHRVRAADGAPGVRTVLADRSVYLYDAKPGRRGPLDAEPGTLVGRRHHAIEIACGSGTLWVGHLRAAGEAESTCKGPALGVLARTGIRPATIPVTTDPARPGDIHYRADGAVGVITIDPYNGALTTEQCHRLAAAIEFAAAQDTEVLVLRGGAGPFFSTGIHLGAIEFAADPAAEGWANIRAMNSVCRALLLCADQLTIAAVTGNVGAGGMMLALAADVVVARESATVNAHYKSLGLSGSEFHTLTLPRRVGPAVAERLLDDGEPIDTATALSLGLLDEIGPIGRGFDDWLDDLARSYTEPTVWTRIMTAKRTRLDDGDRALIDAHEREELARMRADLYGADFATRRRAFLAKRIRTARPVSR</sequence>
<comment type="function">
    <text evidence="1">Could possibly oxidize fatty acids using specific components.</text>
</comment>
<dbReference type="Proteomes" id="UP000219565">
    <property type="component" value="Unassembled WGS sequence"/>
</dbReference>
<dbReference type="EMBL" id="OBEG01000005">
    <property type="protein sequence ID" value="SNY87983.1"/>
    <property type="molecule type" value="Genomic_DNA"/>
</dbReference>
<dbReference type="InterPro" id="IPR001753">
    <property type="entry name" value="Enoyl-CoA_hydra/iso"/>
</dbReference>
<accession>A0A285LU51</accession>
<dbReference type="InterPro" id="IPR018376">
    <property type="entry name" value="Enoyl-CoA_hyd/isom_CS"/>
</dbReference>
<proteinExistence type="inferred from homology"/>
<evidence type="ECO:0000313" key="8">
    <source>
        <dbReference type="Proteomes" id="UP000219565"/>
    </source>
</evidence>
<dbReference type="Pfam" id="PF00378">
    <property type="entry name" value="ECH_1"/>
    <property type="match status" value="1"/>
</dbReference>
<dbReference type="InterPro" id="IPR047180">
    <property type="entry name" value="HoxX-like"/>
</dbReference>
<dbReference type="PANTHER" id="PTHR43388">
    <property type="entry name" value="HYDROGENASE MATURATION FACTOR HOXX"/>
    <property type="match status" value="1"/>
</dbReference>
<dbReference type="InterPro" id="IPR036477">
    <property type="entry name" value="Formyl_transf_N_sf"/>
</dbReference>
<dbReference type="InterPro" id="IPR005793">
    <property type="entry name" value="Formyl_trans_C"/>
</dbReference>
<evidence type="ECO:0000256" key="2">
    <source>
        <dbReference type="ARBA" id="ARBA00022832"/>
    </source>
</evidence>
<dbReference type="GO" id="GO:0016740">
    <property type="term" value="F:transferase activity"/>
    <property type="evidence" value="ECO:0007669"/>
    <property type="project" value="UniProtKB-KW"/>
</dbReference>
<keyword evidence="7" id="KW-0808">Transferase</keyword>
<gene>
    <name evidence="7" type="ORF">SAMN04244553_4943</name>
</gene>
<dbReference type="AlphaFoldDB" id="A0A285LU51"/>
<evidence type="ECO:0000256" key="5">
    <source>
        <dbReference type="RuleBase" id="RU003707"/>
    </source>
</evidence>
<protein>
    <submittedName>
        <fullName evidence="7">Methionyl-tRNA formyltransferase</fullName>
    </submittedName>
</protein>
<organism evidence="7 8">
    <name type="scientific">Nocardia amikacinitolerans</name>
    <dbReference type="NCBI Taxonomy" id="756689"/>
    <lineage>
        <taxon>Bacteria</taxon>
        <taxon>Bacillati</taxon>
        <taxon>Actinomycetota</taxon>
        <taxon>Actinomycetes</taxon>
        <taxon>Mycobacteriales</taxon>
        <taxon>Nocardiaceae</taxon>
        <taxon>Nocardia</taxon>
    </lineage>
</organism>
<dbReference type="PROSITE" id="PS00166">
    <property type="entry name" value="ENOYL_COA_HYDRATASE"/>
    <property type="match status" value="1"/>
</dbReference>
<evidence type="ECO:0000256" key="3">
    <source>
        <dbReference type="ARBA" id="ARBA00023709"/>
    </source>
</evidence>
<feature type="domain" description="Formyl transferase C-terminal" evidence="6">
    <location>
        <begin position="178"/>
        <end position="266"/>
    </location>
</feature>
<reference evidence="7 8" key="1">
    <citation type="submission" date="2017-09" db="EMBL/GenBank/DDBJ databases">
        <authorList>
            <person name="Ehlers B."/>
            <person name="Leendertz F.H."/>
        </authorList>
    </citation>
    <scope>NUCLEOTIDE SEQUENCE [LARGE SCALE GENOMIC DNA]</scope>
    <source>
        <strain evidence="7 8">DSM 45537</strain>
    </source>
</reference>
<evidence type="ECO:0000256" key="4">
    <source>
        <dbReference type="ARBA" id="ARBA00023717"/>
    </source>
</evidence>
<keyword evidence="2" id="KW-0276">Fatty acid metabolism</keyword>
<dbReference type="CDD" id="cd06558">
    <property type="entry name" value="crotonase-like"/>
    <property type="match status" value="1"/>
</dbReference>
<dbReference type="Gene3D" id="3.90.226.10">
    <property type="entry name" value="2-enoyl-CoA Hydratase, Chain A, domain 1"/>
    <property type="match status" value="1"/>
</dbReference>
<comment type="catalytic activity">
    <reaction evidence="3">
        <text>a (3S)-3-hydroxyacyl-CoA = a (2E)-enoyl-CoA + H2O</text>
        <dbReference type="Rhea" id="RHEA:16105"/>
        <dbReference type="ChEBI" id="CHEBI:15377"/>
        <dbReference type="ChEBI" id="CHEBI:57318"/>
        <dbReference type="ChEBI" id="CHEBI:58856"/>
        <dbReference type="EC" id="4.2.1.17"/>
    </reaction>
</comment>
<dbReference type="GO" id="GO:0006631">
    <property type="term" value="P:fatty acid metabolic process"/>
    <property type="evidence" value="ECO:0007669"/>
    <property type="project" value="UniProtKB-KW"/>
</dbReference>
<dbReference type="SUPFAM" id="SSF50486">
    <property type="entry name" value="FMT C-terminal domain-like"/>
    <property type="match status" value="1"/>
</dbReference>
<dbReference type="SUPFAM" id="SSF53328">
    <property type="entry name" value="Formyltransferase"/>
    <property type="match status" value="1"/>
</dbReference>
<dbReference type="STRING" id="1379680.GCA_001612615_02909"/>
<dbReference type="PANTHER" id="PTHR43388:SF1">
    <property type="entry name" value="HYDROGENASE MATURATION FACTOR HOXX"/>
    <property type="match status" value="1"/>
</dbReference>
<evidence type="ECO:0000313" key="7">
    <source>
        <dbReference type="EMBL" id="SNY87983.1"/>
    </source>
</evidence>
<evidence type="ECO:0000259" key="6">
    <source>
        <dbReference type="Pfam" id="PF02911"/>
    </source>
</evidence>
<dbReference type="SUPFAM" id="SSF52096">
    <property type="entry name" value="ClpP/crotonase"/>
    <property type="match status" value="1"/>
</dbReference>
<dbReference type="Pfam" id="PF02911">
    <property type="entry name" value="Formyl_trans_C"/>
    <property type="match status" value="1"/>
</dbReference>
<dbReference type="OrthoDB" id="580992at2"/>
<dbReference type="GO" id="GO:0004300">
    <property type="term" value="F:enoyl-CoA hydratase activity"/>
    <property type="evidence" value="ECO:0007669"/>
    <property type="project" value="UniProtKB-EC"/>
</dbReference>